<organism evidence="2">
    <name type="scientific">Cucumis melo</name>
    <name type="common">Muskmelon</name>
    <dbReference type="NCBI Taxonomy" id="3656"/>
    <lineage>
        <taxon>Eukaryota</taxon>
        <taxon>Viridiplantae</taxon>
        <taxon>Streptophyta</taxon>
        <taxon>Embryophyta</taxon>
        <taxon>Tracheophyta</taxon>
        <taxon>Spermatophyta</taxon>
        <taxon>Magnoliopsida</taxon>
        <taxon>eudicotyledons</taxon>
        <taxon>Gunneridae</taxon>
        <taxon>Pentapetalae</taxon>
        <taxon>rosids</taxon>
        <taxon>fabids</taxon>
        <taxon>Cucurbitales</taxon>
        <taxon>Cucurbitaceae</taxon>
        <taxon>Benincaseae</taxon>
        <taxon>Cucumis</taxon>
    </lineage>
</organism>
<name>A0A9I9EAR0_CUCME</name>
<protein>
    <submittedName>
        <fullName evidence="2">Uncharacterized protein</fullName>
    </submittedName>
</protein>
<evidence type="ECO:0000313" key="2">
    <source>
        <dbReference type="EnsemblPlants" id="MELO3C030982.2.1"/>
    </source>
</evidence>
<keyword evidence="1" id="KW-0472">Membrane</keyword>
<dbReference type="Gramene" id="MELO3C030982.2.1">
    <property type="protein sequence ID" value="MELO3C030982.2.1"/>
    <property type="gene ID" value="MELO3C030982.2"/>
</dbReference>
<keyword evidence="1" id="KW-0812">Transmembrane</keyword>
<evidence type="ECO:0000256" key="1">
    <source>
        <dbReference type="SAM" id="Phobius"/>
    </source>
</evidence>
<accession>A0A9I9EAR0</accession>
<sequence length="235" mass="26806">MEGNRMICILHFKSLVSLILEVTLITLGGLRYLPVFHARYLSTAPLRGHPPTKDSHYEPAWLLKYPSRFIVSKDESILEEDCITGSSVGSPKHLVKQRLGKEKRSGVEGIKVRYHAGPRTCDHHEEPQISNATHLACMTYLVQQLLELDVSNVIMFEYMPVTLMSLKTIKSKTPEKSHGEIVKNYYVHMPDHASSFQIHFLSIFVVYELLRTSTRDSWTTITACLFRSTIAQSFL</sequence>
<keyword evidence="1" id="KW-1133">Transmembrane helix</keyword>
<feature type="transmembrane region" description="Helical" evidence="1">
    <location>
        <begin position="12"/>
        <end position="33"/>
    </location>
</feature>
<proteinExistence type="predicted"/>
<dbReference type="AlphaFoldDB" id="A0A9I9EAR0"/>
<reference evidence="2" key="1">
    <citation type="submission" date="2023-03" db="UniProtKB">
        <authorList>
            <consortium name="EnsemblPlants"/>
        </authorList>
    </citation>
    <scope>IDENTIFICATION</scope>
</reference>
<dbReference type="EnsemblPlants" id="MELO3C030982.2.1">
    <property type="protein sequence ID" value="MELO3C030982.2.1"/>
    <property type="gene ID" value="MELO3C030982.2"/>
</dbReference>